<proteinExistence type="predicted"/>
<dbReference type="InterPro" id="IPR006121">
    <property type="entry name" value="HMA_dom"/>
</dbReference>
<evidence type="ECO:0000313" key="4">
    <source>
        <dbReference type="Proteomes" id="UP001431209"/>
    </source>
</evidence>
<dbReference type="GO" id="GO:0046872">
    <property type="term" value="F:metal ion binding"/>
    <property type="evidence" value="ECO:0007669"/>
    <property type="project" value="UniProtKB-KW"/>
</dbReference>
<dbReference type="Gene3D" id="3.30.70.100">
    <property type="match status" value="1"/>
</dbReference>
<dbReference type="PROSITE" id="PS01047">
    <property type="entry name" value="HMA_1"/>
    <property type="match status" value="1"/>
</dbReference>
<dbReference type="PROSITE" id="PS50846">
    <property type="entry name" value="HMA_2"/>
    <property type="match status" value="1"/>
</dbReference>
<feature type="domain" description="HMA" evidence="2">
    <location>
        <begin position="2"/>
        <end position="67"/>
    </location>
</feature>
<dbReference type="InterPro" id="IPR036163">
    <property type="entry name" value="HMA_dom_sf"/>
</dbReference>
<dbReference type="EMBL" id="JAOPGA020001203">
    <property type="protein sequence ID" value="KAL0486137.1"/>
    <property type="molecule type" value="Genomic_DNA"/>
</dbReference>
<keyword evidence="1" id="KW-0479">Metal-binding</keyword>
<sequence>MPEYKVSVQGMMCGGCQGNVEKVLREIEGVNVVNVDLENKLATIQAEGVFDLKDAVKKINDAGYEASVAK</sequence>
<organism evidence="3 4">
    <name type="scientific">Acrasis kona</name>
    <dbReference type="NCBI Taxonomy" id="1008807"/>
    <lineage>
        <taxon>Eukaryota</taxon>
        <taxon>Discoba</taxon>
        <taxon>Heterolobosea</taxon>
        <taxon>Tetramitia</taxon>
        <taxon>Eutetramitia</taxon>
        <taxon>Acrasidae</taxon>
        <taxon>Acrasis</taxon>
    </lineage>
</organism>
<dbReference type="FunFam" id="3.30.70.100:FF:000001">
    <property type="entry name" value="ATPase copper transporting beta"/>
    <property type="match status" value="1"/>
</dbReference>
<evidence type="ECO:0000259" key="2">
    <source>
        <dbReference type="PROSITE" id="PS50846"/>
    </source>
</evidence>
<dbReference type="CDD" id="cd00371">
    <property type="entry name" value="HMA"/>
    <property type="match status" value="1"/>
</dbReference>
<gene>
    <name evidence="3" type="ORF">AKO1_001823</name>
</gene>
<dbReference type="Proteomes" id="UP001431209">
    <property type="component" value="Unassembled WGS sequence"/>
</dbReference>
<comment type="caution">
    <text evidence="3">The sequence shown here is derived from an EMBL/GenBank/DDBJ whole genome shotgun (WGS) entry which is preliminary data.</text>
</comment>
<protein>
    <submittedName>
        <fullName evidence="3">Copper ion-binding protein</fullName>
    </submittedName>
</protein>
<name>A0AAW2Z8J2_9EUKA</name>
<reference evidence="3 4" key="1">
    <citation type="submission" date="2024-03" db="EMBL/GenBank/DDBJ databases">
        <title>The Acrasis kona genome and developmental transcriptomes reveal deep origins of eukaryotic multicellular pathways.</title>
        <authorList>
            <person name="Sheikh S."/>
            <person name="Fu C.-J."/>
            <person name="Brown M.W."/>
            <person name="Baldauf S.L."/>
        </authorList>
    </citation>
    <scope>NUCLEOTIDE SEQUENCE [LARGE SCALE GENOMIC DNA]</scope>
    <source>
        <strain evidence="3 4">ATCC MYA-3509</strain>
    </source>
</reference>
<dbReference type="Pfam" id="PF00403">
    <property type="entry name" value="HMA"/>
    <property type="match status" value="1"/>
</dbReference>
<dbReference type="InterPro" id="IPR017969">
    <property type="entry name" value="Heavy-metal-associated_CS"/>
</dbReference>
<dbReference type="SUPFAM" id="SSF55008">
    <property type="entry name" value="HMA, heavy metal-associated domain"/>
    <property type="match status" value="1"/>
</dbReference>
<keyword evidence="4" id="KW-1185">Reference proteome</keyword>
<evidence type="ECO:0000256" key="1">
    <source>
        <dbReference type="ARBA" id="ARBA00022723"/>
    </source>
</evidence>
<accession>A0AAW2Z8J2</accession>
<dbReference type="AlphaFoldDB" id="A0AAW2Z8J2"/>
<evidence type="ECO:0000313" key="3">
    <source>
        <dbReference type="EMBL" id="KAL0486137.1"/>
    </source>
</evidence>